<dbReference type="PROSITE" id="PS00211">
    <property type="entry name" value="ABC_TRANSPORTER_1"/>
    <property type="match status" value="1"/>
</dbReference>
<dbReference type="InterPro" id="IPR011527">
    <property type="entry name" value="ABC1_TM_dom"/>
</dbReference>
<dbReference type="InterPro" id="IPR003593">
    <property type="entry name" value="AAA+_ATPase"/>
</dbReference>
<comment type="subcellular location">
    <subcellularLocation>
        <location evidence="1">Cell membrane</location>
        <topology evidence="1">Multi-pass membrane protein</topology>
    </subcellularLocation>
</comment>
<reference evidence="14" key="1">
    <citation type="journal article" date="2014" name="Int. J. Syst. Evol. Microbiol.">
        <title>Complete genome sequence of Corynebacterium casei LMG S-19264T (=DSM 44701T), isolated from a smear-ripened cheese.</title>
        <authorList>
            <consortium name="US DOE Joint Genome Institute (JGI-PGF)"/>
            <person name="Walter F."/>
            <person name="Albersmeier A."/>
            <person name="Kalinowski J."/>
            <person name="Ruckert C."/>
        </authorList>
    </citation>
    <scope>NUCLEOTIDE SEQUENCE</scope>
    <source>
        <strain evidence="14">JCM 3131</strain>
    </source>
</reference>
<keyword evidence="3" id="KW-1003">Cell membrane</keyword>
<accession>A0A918BJ89</accession>
<keyword evidence="6 14" id="KW-0067">ATP-binding</keyword>
<keyword evidence="2" id="KW-0813">Transport</keyword>
<feature type="transmembrane region" description="Helical" evidence="11">
    <location>
        <begin position="160"/>
        <end position="180"/>
    </location>
</feature>
<protein>
    <submittedName>
        <fullName evidence="14">ABC transporter ATP-binding protein</fullName>
    </submittedName>
</protein>
<dbReference type="InterPro" id="IPR027417">
    <property type="entry name" value="P-loop_NTPase"/>
</dbReference>
<dbReference type="InterPro" id="IPR036640">
    <property type="entry name" value="ABC1_TM_sf"/>
</dbReference>
<name>A0A918BJ89_9ACTN</name>
<keyword evidence="8 11" id="KW-0472">Membrane</keyword>
<dbReference type="Proteomes" id="UP000620156">
    <property type="component" value="Unassembled WGS sequence"/>
</dbReference>
<evidence type="ECO:0000256" key="8">
    <source>
        <dbReference type="ARBA" id="ARBA00023136"/>
    </source>
</evidence>
<feature type="transmembrane region" description="Helical" evidence="11">
    <location>
        <begin position="20"/>
        <end position="45"/>
    </location>
</feature>
<dbReference type="PROSITE" id="PS50929">
    <property type="entry name" value="ABC_TM1F"/>
    <property type="match status" value="1"/>
</dbReference>
<dbReference type="SUPFAM" id="SSF90123">
    <property type="entry name" value="ABC transporter transmembrane region"/>
    <property type="match status" value="1"/>
</dbReference>
<keyword evidence="4 11" id="KW-0812">Transmembrane</keyword>
<dbReference type="Pfam" id="PF00664">
    <property type="entry name" value="ABC_membrane"/>
    <property type="match status" value="1"/>
</dbReference>
<dbReference type="SUPFAM" id="SSF52540">
    <property type="entry name" value="P-loop containing nucleoside triphosphate hydrolases"/>
    <property type="match status" value="1"/>
</dbReference>
<evidence type="ECO:0000256" key="4">
    <source>
        <dbReference type="ARBA" id="ARBA00022692"/>
    </source>
</evidence>
<feature type="domain" description="ABC transmembrane type-1" evidence="13">
    <location>
        <begin position="21"/>
        <end position="305"/>
    </location>
</feature>
<dbReference type="AlphaFoldDB" id="A0A918BJ89"/>
<reference evidence="14" key="2">
    <citation type="submission" date="2020-09" db="EMBL/GenBank/DDBJ databases">
        <authorList>
            <person name="Sun Q."/>
            <person name="Ohkuma M."/>
        </authorList>
    </citation>
    <scope>NUCLEOTIDE SEQUENCE</scope>
    <source>
        <strain evidence="14">JCM 3131</strain>
    </source>
</reference>
<evidence type="ECO:0000259" key="13">
    <source>
        <dbReference type="PROSITE" id="PS50929"/>
    </source>
</evidence>
<keyword evidence="7 11" id="KW-1133">Transmembrane helix</keyword>
<comment type="similarity">
    <text evidence="9">Belongs to the ABC transporter superfamily. Lipid exporter (TC 3.A.1.106) family.</text>
</comment>
<dbReference type="GO" id="GO:0016887">
    <property type="term" value="F:ATP hydrolysis activity"/>
    <property type="evidence" value="ECO:0007669"/>
    <property type="project" value="InterPro"/>
</dbReference>
<sequence length="597" mass="63950">MPRGDYARLSTFLFAFRRRIAGVIVLITVNAGLAVGPAFLTQRLIDEGAVPGDTRRVWFLGGALLTVGVVAACSTLAERWATAGLAEDVTARMRVDVFEHLQSQSAAFFAASRTGAIVSRLHGDVQGVRDLIARTLVTATSALVTLVVAGTAVLVLDWRIAAALLCLTPVLYVITTRFGAALRELTQRRLDAVADLDSMAAERLSQGGAEAIRLHGAADRETDEFRRRVRRVRDAAVRGAFLDARLGACLTVLLSLATSGVYVVAALLVAGDALSLGTMVASVALITRVYGPLAALPACRMELVAGTVSFERVREVMCASPGVRQPEDAQPVPGTSVAFTEVAFSYPQDHAAGPASLGPQPGEAGHDPTRPRRTSRRALEAVTFEVPAGTTLGIVGTSGAGKSTLARLLTRCWDVDAGKVEVGGLDVRRADLASLRRTVGVVAQDTFLFHTTVRENLLLARPHAGDEEIADACRTARIWDVVERLPNGLDTVLGDRGVRLSGGERQRLAIARLLLKAPEVVVLDEATSHLDASTERAVMEALQPFLARRTCLIITHRLSTVHRADRVLVMEHGRVTNQGTPVELRLVDTLQHARQRS</sequence>
<dbReference type="PROSITE" id="PS50893">
    <property type="entry name" value="ABC_TRANSPORTER_2"/>
    <property type="match status" value="1"/>
</dbReference>
<dbReference type="InterPro" id="IPR039421">
    <property type="entry name" value="Type_1_exporter"/>
</dbReference>
<dbReference type="SMART" id="SM00382">
    <property type="entry name" value="AAA"/>
    <property type="match status" value="1"/>
</dbReference>
<keyword evidence="15" id="KW-1185">Reference proteome</keyword>
<evidence type="ECO:0000256" key="10">
    <source>
        <dbReference type="SAM" id="MobiDB-lite"/>
    </source>
</evidence>
<dbReference type="EMBL" id="BMQK01000012">
    <property type="protein sequence ID" value="GGQ72088.1"/>
    <property type="molecule type" value="Genomic_DNA"/>
</dbReference>
<proteinExistence type="inferred from homology"/>
<feature type="region of interest" description="Disordered" evidence="10">
    <location>
        <begin position="350"/>
        <end position="375"/>
    </location>
</feature>
<comment type="caution">
    <text evidence="14">The sequence shown here is derived from an EMBL/GenBank/DDBJ whole genome shotgun (WGS) entry which is preliminary data.</text>
</comment>
<dbReference type="Gene3D" id="1.20.1560.10">
    <property type="entry name" value="ABC transporter type 1, transmembrane domain"/>
    <property type="match status" value="1"/>
</dbReference>
<evidence type="ECO:0000313" key="15">
    <source>
        <dbReference type="Proteomes" id="UP000620156"/>
    </source>
</evidence>
<evidence type="ECO:0000256" key="2">
    <source>
        <dbReference type="ARBA" id="ARBA00022448"/>
    </source>
</evidence>
<dbReference type="GO" id="GO:0034040">
    <property type="term" value="F:ATPase-coupled lipid transmembrane transporter activity"/>
    <property type="evidence" value="ECO:0007669"/>
    <property type="project" value="TreeGrafter"/>
</dbReference>
<evidence type="ECO:0000256" key="7">
    <source>
        <dbReference type="ARBA" id="ARBA00022989"/>
    </source>
</evidence>
<dbReference type="PANTHER" id="PTHR24221">
    <property type="entry name" value="ATP-BINDING CASSETTE SUB-FAMILY B"/>
    <property type="match status" value="1"/>
</dbReference>
<dbReference type="InterPro" id="IPR017871">
    <property type="entry name" value="ABC_transporter-like_CS"/>
</dbReference>
<evidence type="ECO:0000256" key="11">
    <source>
        <dbReference type="SAM" id="Phobius"/>
    </source>
</evidence>
<dbReference type="Pfam" id="PF00005">
    <property type="entry name" value="ABC_tran"/>
    <property type="match status" value="1"/>
</dbReference>
<dbReference type="InterPro" id="IPR003439">
    <property type="entry name" value="ABC_transporter-like_ATP-bd"/>
</dbReference>
<feature type="domain" description="ABC transporter" evidence="12">
    <location>
        <begin position="363"/>
        <end position="597"/>
    </location>
</feature>
<dbReference type="GO" id="GO:0005886">
    <property type="term" value="C:plasma membrane"/>
    <property type="evidence" value="ECO:0007669"/>
    <property type="project" value="UniProtKB-SubCell"/>
</dbReference>
<gene>
    <name evidence="14" type="ORF">GCM10010145_47090</name>
</gene>
<feature type="transmembrane region" description="Helical" evidence="11">
    <location>
        <begin position="57"/>
        <end position="77"/>
    </location>
</feature>
<dbReference type="PANTHER" id="PTHR24221:SF654">
    <property type="entry name" value="ATP-BINDING CASSETTE SUB-FAMILY B MEMBER 6"/>
    <property type="match status" value="1"/>
</dbReference>
<dbReference type="Gene3D" id="3.40.50.300">
    <property type="entry name" value="P-loop containing nucleotide triphosphate hydrolases"/>
    <property type="match status" value="1"/>
</dbReference>
<keyword evidence="5" id="KW-0547">Nucleotide-binding</keyword>
<evidence type="ECO:0000313" key="14">
    <source>
        <dbReference type="EMBL" id="GGQ72088.1"/>
    </source>
</evidence>
<dbReference type="GO" id="GO:0005524">
    <property type="term" value="F:ATP binding"/>
    <property type="evidence" value="ECO:0007669"/>
    <property type="project" value="UniProtKB-KW"/>
</dbReference>
<evidence type="ECO:0000256" key="1">
    <source>
        <dbReference type="ARBA" id="ARBA00004651"/>
    </source>
</evidence>
<dbReference type="GO" id="GO:0140359">
    <property type="term" value="F:ABC-type transporter activity"/>
    <property type="evidence" value="ECO:0007669"/>
    <property type="project" value="InterPro"/>
</dbReference>
<dbReference type="RefSeq" id="WP_189218876.1">
    <property type="nucleotide sequence ID" value="NZ_BMQK01000012.1"/>
</dbReference>
<evidence type="ECO:0000256" key="5">
    <source>
        <dbReference type="ARBA" id="ARBA00022741"/>
    </source>
</evidence>
<evidence type="ECO:0000256" key="6">
    <source>
        <dbReference type="ARBA" id="ARBA00022840"/>
    </source>
</evidence>
<dbReference type="FunFam" id="3.40.50.300:FF:000299">
    <property type="entry name" value="ABC transporter ATP-binding protein/permease"/>
    <property type="match status" value="1"/>
</dbReference>
<evidence type="ECO:0000256" key="3">
    <source>
        <dbReference type="ARBA" id="ARBA00022475"/>
    </source>
</evidence>
<organism evidence="14 15">
    <name type="scientific">Streptomyces ruber</name>
    <dbReference type="NCBI Taxonomy" id="83378"/>
    <lineage>
        <taxon>Bacteria</taxon>
        <taxon>Bacillati</taxon>
        <taxon>Actinomycetota</taxon>
        <taxon>Actinomycetes</taxon>
        <taxon>Kitasatosporales</taxon>
        <taxon>Streptomycetaceae</taxon>
        <taxon>Streptomyces</taxon>
    </lineage>
</organism>
<feature type="transmembrane region" description="Helical" evidence="11">
    <location>
        <begin position="131"/>
        <end position="154"/>
    </location>
</feature>
<evidence type="ECO:0000256" key="9">
    <source>
        <dbReference type="ARBA" id="ARBA00061644"/>
    </source>
</evidence>
<evidence type="ECO:0000259" key="12">
    <source>
        <dbReference type="PROSITE" id="PS50893"/>
    </source>
</evidence>